<dbReference type="Proteomes" id="UP000187455">
    <property type="component" value="Unassembled WGS sequence"/>
</dbReference>
<dbReference type="EMBL" id="LSSL01001541">
    <property type="protein sequence ID" value="OLY82437.1"/>
    <property type="molecule type" value="Genomic_DNA"/>
</dbReference>
<reference evidence="1 2" key="1">
    <citation type="journal article" date="2016" name="Mol. Biol. Evol.">
        <title>Genome-Wide Survey of Gut Fungi (Harpellales) Reveals the First Horizontally Transferred Ubiquitin Gene from a Mosquito Host.</title>
        <authorList>
            <person name="Wang Y."/>
            <person name="White M.M."/>
            <person name="Kvist S."/>
            <person name="Moncalvo J.M."/>
        </authorList>
    </citation>
    <scope>NUCLEOTIDE SEQUENCE [LARGE SCALE GENOMIC DNA]</scope>
    <source>
        <strain evidence="1 2">ALG-7-W6</strain>
    </source>
</reference>
<sequence>MGMDMRNIELFDSRAYPNGFALEVEAWREVANDRGRDTSVSSSSEVFELGEDLDPSVNLAGEAGLEDITSFLMGLSLSADPNLQVRFSPIIPTVGTAKKLNVVSTGSNGRSADIWSK</sequence>
<accession>A0A1R0GZZ2</accession>
<protein>
    <submittedName>
        <fullName evidence="1">Uncharacterized protein</fullName>
    </submittedName>
</protein>
<name>A0A1R0GZZ2_9FUNG</name>
<gene>
    <name evidence="1" type="ORF">AYI68_g3444</name>
</gene>
<keyword evidence="2" id="KW-1185">Reference proteome</keyword>
<organism evidence="1 2">
    <name type="scientific">Smittium mucronatum</name>
    <dbReference type="NCBI Taxonomy" id="133383"/>
    <lineage>
        <taxon>Eukaryota</taxon>
        <taxon>Fungi</taxon>
        <taxon>Fungi incertae sedis</taxon>
        <taxon>Zoopagomycota</taxon>
        <taxon>Kickxellomycotina</taxon>
        <taxon>Harpellomycetes</taxon>
        <taxon>Harpellales</taxon>
        <taxon>Legeriomycetaceae</taxon>
        <taxon>Smittium</taxon>
    </lineage>
</organism>
<evidence type="ECO:0000313" key="2">
    <source>
        <dbReference type="Proteomes" id="UP000187455"/>
    </source>
</evidence>
<dbReference type="AlphaFoldDB" id="A0A1R0GZZ2"/>
<evidence type="ECO:0000313" key="1">
    <source>
        <dbReference type="EMBL" id="OLY82437.1"/>
    </source>
</evidence>
<proteinExistence type="predicted"/>
<comment type="caution">
    <text evidence="1">The sequence shown here is derived from an EMBL/GenBank/DDBJ whole genome shotgun (WGS) entry which is preliminary data.</text>
</comment>